<evidence type="ECO:0000313" key="2">
    <source>
        <dbReference type="EMBL" id="KAF5396690.1"/>
    </source>
</evidence>
<reference evidence="2" key="1">
    <citation type="submission" date="2019-05" db="EMBL/GenBank/DDBJ databases">
        <title>Annotation for the trematode Paragonimus heterotremus.</title>
        <authorList>
            <person name="Choi Y.-J."/>
        </authorList>
    </citation>
    <scope>NUCLEOTIDE SEQUENCE</scope>
    <source>
        <strain evidence="2">LC</strain>
    </source>
</reference>
<dbReference type="Proteomes" id="UP000748531">
    <property type="component" value="Unassembled WGS sequence"/>
</dbReference>
<dbReference type="EMBL" id="LUCH01007563">
    <property type="protein sequence ID" value="KAF5396690.1"/>
    <property type="molecule type" value="Genomic_DNA"/>
</dbReference>
<evidence type="ECO:0000256" key="1">
    <source>
        <dbReference type="SAM" id="MobiDB-lite"/>
    </source>
</evidence>
<dbReference type="AlphaFoldDB" id="A0A8J4SJZ0"/>
<dbReference type="OrthoDB" id="420264at2759"/>
<feature type="region of interest" description="Disordered" evidence="1">
    <location>
        <begin position="1"/>
        <end position="30"/>
    </location>
</feature>
<name>A0A8J4SJZ0_9TREM</name>
<evidence type="ECO:0000313" key="3">
    <source>
        <dbReference type="Proteomes" id="UP000748531"/>
    </source>
</evidence>
<protein>
    <submittedName>
        <fullName evidence="2">Uncharacterized protein</fullName>
    </submittedName>
</protein>
<sequence length="184" mass="19976">MTRCEPNTPSKPTSRSKSCPIVSTGNNHSRSFSTTTIAKMLTPARLASRFRALSVGTAAPAPHSPRCPITVASTTKCVPLDAVSKTYRPPTEPVVTNRRPTFMRDLAAEPKKEKSTHYKPIPKDAWTALRQYLFPISGSPSDSDSCKSGYSFLNSSPDFEHQSDCDKPTASVSSQQVDDGKVTV</sequence>
<organism evidence="2 3">
    <name type="scientific">Paragonimus heterotremus</name>
    <dbReference type="NCBI Taxonomy" id="100268"/>
    <lineage>
        <taxon>Eukaryota</taxon>
        <taxon>Metazoa</taxon>
        <taxon>Spiralia</taxon>
        <taxon>Lophotrochozoa</taxon>
        <taxon>Platyhelminthes</taxon>
        <taxon>Trematoda</taxon>
        <taxon>Digenea</taxon>
        <taxon>Plagiorchiida</taxon>
        <taxon>Troglotremata</taxon>
        <taxon>Troglotrematidae</taxon>
        <taxon>Paragonimus</taxon>
    </lineage>
</organism>
<comment type="caution">
    <text evidence="2">The sequence shown here is derived from an EMBL/GenBank/DDBJ whole genome shotgun (WGS) entry which is preliminary data.</text>
</comment>
<gene>
    <name evidence="2" type="ORF">PHET_10315</name>
</gene>
<feature type="region of interest" description="Disordered" evidence="1">
    <location>
        <begin position="158"/>
        <end position="184"/>
    </location>
</feature>
<proteinExistence type="predicted"/>
<accession>A0A8J4SJZ0</accession>
<keyword evidence="3" id="KW-1185">Reference proteome</keyword>
<feature type="compositionally biased region" description="Basic and acidic residues" evidence="1">
    <location>
        <begin position="158"/>
        <end position="167"/>
    </location>
</feature>